<dbReference type="InterPro" id="IPR017972">
    <property type="entry name" value="Cyt_P450_CS"/>
</dbReference>
<dbReference type="GO" id="GO:0005506">
    <property type="term" value="F:iron ion binding"/>
    <property type="evidence" value="ECO:0007669"/>
    <property type="project" value="InterPro"/>
</dbReference>
<dbReference type="AlphaFoldDB" id="A0A7R9G296"/>
<dbReference type="PRINTS" id="PR00463">
    <property type="entry name" value="EP450I"/>
</dbReference>
<dbReference type="InterPro" id="IPR045787">
    <property type="entry name" value="MIER1/3_C"/>
</dbReference>
<dbReference type="GO" id="GO:0000122">
    <property type="term" value="P:negative regulation of transcription by RNA polymerase II"/>
    <property type="evidence" value="ECO:0007669"/>
    <property type="project" value="TreeGrafter"/>
</dbReference>
<feature type="region of interest" description="Disordered" evidence="10">
    <location>
        <begin position="515"/>
        <end position="541"/>
    </location>
</feature>
<dbReference type="GO" id="GO:0004497">
    <property type="term" value="F:monooxygenase activity"/>
    <property type="evidence" value="ECO:0007669"/>
    <property type="project" value="UniProtKB-KW"/>
</dbReference>
<dbReference type="Pfam" id="PF00067">
    <property type="entry name" value="p450"/>
    <property type="match status" value="1"/>
</dbReference>
<feature type="region of interest" description="Disordered" evidence="10">
    <location>
        <begin position="368"/>
        <end position="389"/>
    </location>
</feature>
<reference evidence="13" key="1">
    <citation type="submission" date="2020-11" db="EMBL/GenBank/DDBJ databases">
        <authorList>
            <person name="Tran Van P."/>
        </authorList>
    </citation>
    <scope>NUCLEOTIDE SEQUENCE</scope>
</reference>
<proteinExistence type="inferred from homology"/>
<dbReference type="InterPro" id="IPR040138">
    <property type="entry name" value="MIER/MTA"/>
</dbReference>
<keyword evidence="6" id="KW-0560">Oxidoreductase</keyword>
<keyword evidence="4" id="KW-0597">Phosphoprotein</keyword>
<keyword evidence="5" id="KW-0805">Transcription regulation</keyword>
<evidence type="ECO:0000259" key="11">
    <source>
        <dbReference type="PROSITE" id="PS51156"/>
    </source>
</evidence>
<evidence type="ECO:0000256" key="3">
    <source>
        <dbReference type="ARBA" id="ARBA00022491"/>
    </source>
</evidence>
<keyword evidence="9" id="KW-0349">Heme</keyword>
<dbReference type="InterPro" id="IPR017884">
    <property type="entry name" value="SANT_dom"/>
</dbReference>
<evidence type="ECO:0000256" key="1">
    <source>
        <dbReference type="ARBA" id="ARBA00004123"/>
    </source>
</evidence>
<dbReference type="PANTHER" id="PTHR10865:SF28">
    <property type="entry name" value="ELM2 DOMAIN-CONTAINING PROTEIN"/>
    <property type="match status" value="1"/>
</dbReference>
<dbReference type="SUPFAM" id="SSF46689">
    <property type="entry name" value="Homeodomain-like"/>
    <property type="match status" value="1"/>
</dbReference>
<feature type="compositionally biased region" description="Polar residues" evidence="10">
    <location>
        <begin position="310"/>
        <end position="321"/>
    </location>
</feature>
<feature type="compositionally biased region" description="Polar residues" evidence="10">
    <location>
        <begin position="900"/>
        <end position="911"/>
    </location>
</feature>
<keyword evidence="3" id="KW-0678">Repressor</keyword>
<dbReference type="InterPro" id="IPR009057">
    <property type="entry name" value="Homeodomain-like_sf"/>
</dbReference>
<comment type="cofactor">
    <cofactor evidence="9">
        <name>heme</name>
        <dbReference type="ChEBI" id="CHEBI:30413"/>
    </cofactor>
</comment>
<dbReference type="EMBL" id="OC003733">
    <property type="protein sequence ID" value="CAD7263634.1"/>
    <property type="molecule type" value="Genomic_DNA"/>
</dbReference>
<dbReference type="GO" id="GO:0032991">
    <property type="term" value="C:protein-containing complex"/>
    <property type="evidence" value="ECO:0007669"/>
    <property type="project" value="UniProtKB-ARBA"/>
</dbReference>
<dbReference type="PROSITE" id="PS51156">
    <property type="entry name" value="ELM2"/>
    <property type="match status" value="1"/>
</dbReference>
<dbReference type="InterPro" id="IPR000949">
    <property type="entry name" value="ELM2_dom"/>
</dbReference>
<organism evidence="13">
    <name type="scientific">Timema shepardi</name>
    <name type="common">Walking stick</name>
    <dbReference type="NCBI Taxonomy" id="629360"/>
    <lineage>
        <taxon>Eukaryota</taxon>
        <taxon>Metazoa</taxon>
        <taxon>Ecdysozoa</taxon>
        <taxon>Arthropoda</taxon>
        <taxon>Hexapoda</taxon>
        <taxon>Insecta</taxon>
        <taxon>Pterygota</taxon>
        <taxon>Neoptera</taxon>
        <taxon>Polyneoptera</taxon>
        <taxon>Phasmatodea</taxon>
        <taxon>Timematodea</taxon>
        <taxon>Timematoidea</taxon>
        <taxon>Timematidae</taxon>
        <taxon>Timema</taxon>
    </lineage>
</organism>
<dbReference type="PROSITE" id="PS51293">
    <property type="entry name" value="SANT"/>
    <property type="match status" value="1"/>
</dbReference>
<evidence type="ECO:0008006" key="14">
    <source>
        <dbReference type="Google" id="ProtNLM"/>
    </source>
</evidence>
<dbReference type="GO" id="GO:0003714">
    <property type="term" value="F:transcription corepressor activity"/>
    <property type="evidence" value="ECO:0007669"/>
    <property type="project" value="TreeGrafter"/>
</dbReference>
<feature type="domain" description="ELM2" evidence="11">
    <location>
        <begin position="682"/>
        <end position="780"/>
    </location>
</feature>
<dbReference type="PROSITE" id="PS00086">
    <property type="entry name" value="CYTOCHROME_P450"/>
    <property type="match status" value="1"/>
</dbReference>
<keyword evidence="6" id="KW-0503">Monooxygenase</keyword>
<feature type="region of interest" description="Disordered" evidence="10">
    <location>
        <begin position="642"/>
        <end position="683"/>
    </location>
</feature>
<dbReference type="InterPro" id="IPR036396">
    <property type="entry name" value="Cyt_P450_sf"/>
</dbReference>
<dbReference type="FunFam" id="4.10.1240.50:FF:000005">
    <property type="entry name" value="Mesoderm induction early response protein 3"/>
    <property type="match status" value="1"/>
</dbReference>
<evidence type="ECO:0000259" key="12">
    <source>
        <dbReference type="PROSITE" id="PS51293"/>
    </source>
</evidence>
<dbReference type="GO" id="GO:0016705">
    <property type="term" value="F:oxidoreductase activity, acting on paired donors, with incorporation or reduction of molecular oxygen"/>
    <property type="evidence" value="ECO:0007669"/>
    <property type="project" value="InterPro"/>
</dbReference>
<keyword evidence="9" id="KW-0408">Iron</keyword>
<feature type="binding site" description="axial binding residue" evidence="9">
    <location>
        <position position="99"/>
    </location>
    <ligand>
        <name>heme</name>
        <dbReference type="ChEBI" id="CHEBI:30413"/>
    </ligand>
    <ligandPart>
        <name>Fe</name>
        <dbReference type="ChEBI" id="CHEBI:18248"/>
    </ligandPart>
</feature>
<dbReference type="InterPro" id="IPR001128">
    <property type="entry name" value="Cyt_P450"/>
</dbReference>
<protein>
    <recommendedName>
        <fullName evidence="14">Mesoderm induction early response protein 1</fullName>
    </recommendedName>
</protein>
<feature type="compositionally biased region" description="Basic and acidic residues" evidence="10">
    <location>
        <begin position="611"/>
        <end position="620"/>
    </location>
</feature>
<evidence type="ECO:0000256" key="6">
    <source>
        <dbReference type="ARBA" id="ARBA00023033"/>
    </source>
</evidence>
<comment type="subcellular location">
    <subcellularLocation>
        <location evidence="1">Nucleus</location>
    </subcellularLocation>
</comment>
<feature type="region of interest" description="Disordered" evidence="10">
    <location>
        <begin position="554"/>
        <end position="630"/>
    </location>
</feature>
<dbReference type="InterPro" id="IPR002401">
    <property type="entry name" value="Cyt_P450_E_grp-I"/>
</dbReference>
<dbReference type="Gene3D" id="1.10.630.10">
    <property type="entry name" value="Cytochrome P450"/>
    <property type="match status" value="1"/>
</dbReference>
<keyword evidence="8" id="KW-0539">Nucleus</keyword>
<dbReference type="PANTHER" id="PTHR10865">
    <property type="entry name" value="METASTASIS-ASSOCIATED PROTEIN AND MESODERM INDUCTION EARLY RESPONSE PROTEIN"/>
    <property type="match status" value="1"/>
</dbReference>
<feature type="domain" description="SANT" evidence="12">
    <location>
        <begin position="785"/>
        <end position="837"/>
    </location>
</feature>
<feature type="compositionally biased region" description="Acidic residues" evidence="10">
    <location>
        <begin position="554"/>
        <end position="568"/>
    </location>
</feature>
<feature type="region of interest" description="Disordered" evidence="10">
    <location>
        <begin position="297"/>
        <end position="321"/>
    </location>
</feature>
<evidence type="ECO:0000256" key="7">
    <source>
        <dbReference type="ARBA" id="ARBA00023163"/>
    </source>
</evidence>
<dbReference type="SUPFAM" id="SSF48264">
    <property type="entry name" value="Cytochrome P450"/>
    <property type="match status" value="1"/>
</dbReference>
<feature type="region of interest" description="Disordered" evidence="10">
    <location>
        <begin position="891"/>
        <end position="911"/>
    </location>
</feature>
<dbReference type="SMART" id="SM00717">
    <property type="entry name" value="SANT"/>
    <property type="match status" value="1"/>
</dbReference>
<dbReference type="FunFam" id="1.10.10.60:FF:000025">
    <property type="entry name" value="Mesoderm induction early response 1, transcriptional regulator"/>
    <property type="match status" value="1"/>
</dbReference>
<sequence length="1002" mass="112320">MIRLATLLSSPCVKPPRRRTDCMFTVPGSWCDTSDCAVVITGSSTVEGTRIIINLFDLHMDRKYWGDPDNFRPERFLESNGTVRKDEALLPFGQGKRSCVGESLARVNLFITFTSLLQNFALRLPEGVPRPSTEPEGGLTFTTKPFSIVMKPRNCYSSPMASLVLTDSSQLTANGFENLTSLGKRTVQAGSQIPRTSACGSQSGARNVPLFVARVLIVETGNCAGFERTGFRTVGDPLHRLATVVCMRGSGKDRSFEEVNLAVCDRETRNKFTPDLLQRVFDRWSSDKKEQVVNVTSEEQVVISQPIPRSHQNSDGSNQLAHSNESYRSLQCWFAHNPFSPLHYERAIDKEDRSERLLVLTIPIPSELQELAQNPSPESDSEEDKPSPTFTIKSKATAFHRIQEELQMLAGEDPDVERSARVHRTVMEGLKCYQEIYKEKKRAAKQSTISACFQPVATMVCQPLVQVVKRKRHNSKIQHRRLITDLSKQNVQVVLWGLAAKQCNNQMTELHPFQKVPRSQRNVGRTGGGGGSVDKEFDPPVEMMVNDFDDERTLDEEEALEGSEDTEAELSSLQREGDMPLEDLLAMYGYGDPSAENMQSSSSETSNQEITSEHDDIDRDTMEEDYDEKAGQSELQQLYENIPDKEMEETPGTSKLLRLSRPQSEEEEDDCDYRPEDDDSGKTIMVGSDYQAGIPEGLCKYDDALPYENEDKLLWNPSQMTEDEVEDFLVKAQEPLLNNAQGVSAIPTGMHTRDDEQAIFLLLQCGYNVEEALRRRRMNVVPPTDTMSLWSEEECRNFENGLRSYGKDFHLIQQNKVRTRSVGELVQFYYLWKKTERHDIFANKARLEKKKYALHPGITDYMDRFLEEQESGGHAQRDRSSSPNIHCLIYGDPKRHRTQENSSGEAVGNTNSMSYPVDPLCDLANHLDKESLESLVNLATSATEGGAGTQNIAENEVTGESTICGTTLSSVDLAFSSTTIAAPIIMASADTAILHATEPIVQ</sequence>
<dbReference type="GO" id="GO:0020037">
    <property type="term" value="F:heme binding"/>
    <property type="evidence" value="ECO:0007669"/>
    <property type="project" value="InterPro"/>
</dbReference>
<evidence type="ECO:0000256" key="2">
    <source>
        <dbReference type="ARBA" id="ARBA00010617"/>
    </source>
</evidence>
<evidence type="ECO:0000256" key="9">
    <source>
        <dbReference type="PIRSR" id="PIRSR602401-1"/>
    </source>
</evidence>
<keyword evidence="7" id="KW-0804">Transcription</keyword>
<name>A0A7R9G296_TIMSH</name>
<evidence type="ECO:0000256" key="4">
    <source>
        <dbReference type="ARBA" id="ARBA00022553"/>
    </source>
</evidence>
<dbReference type="Pfam" id="PF01448">
    <property type="entry name" value="ELM2"/>
    <property type="match status" value="1"/>
</dbReference>
<dbReference type="Gene3D" id="1.10.10.60">
    <property type="entry name" value="Homeodomain-like"/>
    <property type="match status" value="1"/>
</dbReference>
<dbReference type="Pfam" id="PF19426">
    <property type="entry name" value="MIER1_3_C"/>
    <property type="match status" value="1"/>
</dbReference>
<dbReference type="GO" id="GO:0005654">
    <property type="term" value="C:nucleoplasm"/>
    <property type="evidence" value="ECO:0007669"/>
    <property type="project" value="TreeGrafter"/>
</dbReference>
<gene>
    <name evidence="13" type="ORF">TSIB3V08_LOCUS7707</name>
</gene>
<keyword evidence="9" id="KW-0479">Metal-binding</keyword>
<comment type="similarity">
    <text evidence="2">Belongs to the cytochrome P450 family.</text>
</comment>
<evidence type="ECO:0000256" key="5">
    <source>
        <dbReference type="ARBA" id="ARBA00023015"/>
    </source>
</evidence>
<feature type="compositionally biased region" description="Acidic residues" evidence="10">
    <location>
        <begin position="665"/>
        <end position="679"/>
    </location>
</feature>
<evidence type="ECO:0000256" key="10">
    <source>
        <dbReference type="SAM" id="MobiDB-lite"/>
    </source>
</evidence>
<evidence type="ECO:0000256" key="8">
    <source>
        <dbReference type="ARBA" id="ARBA00023242"/>
    </source>
</evidence>
<feature type="compositionally biased region" description="Polar residues" evidence="10">
    <location>
        <begin position="596"/>
        <end position="610"/>
    </location>
</feature>
<dbReference type="GO" id="GO:0042826">
    <property type="term" value="F:histone deacetylase binding"/>
    <property type="evidence" value="ECO:0007669"/>
    <property type="project" value="TreeGrafter"/>
</dbReference>
<evidence type="ECO:0000313" key="13">
    <source>
        <dbReference type="EMBL" id="CAD7263634.1"/>
    </source>
</evidence>
<dbReference type="InterPro" id="IPR001005">
    <property type="entry name" value="SANT/Myb"/>
</dbReference>
<accession>A0A7R9G296</accession>
<dbReference type="CDD" id="cd11661">
    <property type="entry name" value="SANT_MTA3_like"/>
    <property type="match status" value="1"/>
</dbReference>
<dbReference type="SMART" id="SM01189">
    <property type="entry name" value="ELM2"/>
    <property type="match status" value="1"/>
</dbReference>